<evidence type="ECO:0000313" key="4">
    <source>
        <dbReference type="Proteomes" id="UP001341840"/>
    </source>
</evidence>
<keyword evidence="4" id="KW-1185">Reference proteome</keyword>
<keyword evidence="1" id="KW-1133">Transmembrane helix</keyword>
<dbReference type="PANTHER" id="PTHR42919">
    <property type="entry name" value="N-ALPHA-ACETYLTRANSFERASE"/>
    <property type="match status" value="1"/>
</dbReference>
<dbReference type="SUPFAM" id="SSF55729">
    <property type="entry name" value="Acyl-CoA N-acyltransferases (Nat)"/>
    <property type="match status" value="1"/>
</dbReference>
<name>A0ABU6V6N2_9FABA</name>
<sequence length="311" mass="35722">MDPVADIIQQQQEEYVMYRITLLILFSFFLWLHLCMAYLLACNPTTTSHNLFCSDNLLDSRAVSRNACCRVRRSSGFVLQCTTTSNTSQLSRADQNLSLQQIENAGEKLKQQFQYLVCEYGWKVRRLVENKDETRKAARIQAEAFHEPVALFNDLFFEFFKAEVLSGLMYKLNNSPLDRYACLVAEAATEDADSQKQLVGVIDVTVLRDRDVLQHLPAEAQEYLYISGIAVSKTFRRRKIATALLKACDKLSILWGYEFLALRAYEEDLGARKLYANAGYHVVSRDPPWTSNWIGRKCRVLMIKRTISLNV</sequence>
<evidence type="ECO:0000259" key="2">
    <source>
        <dbReference type="PROSITE" id="PS51186"/>
    </source>
</evidence>
<dbReference type="EMBL" id="JASCZI010151050">
    <property type="protein sequence ID" value="MED6167918.1"/>
    <property type="molecule type" value="Genomic_DNA"/>
</dbReference>
<proteinExistence type="predicted"/>
<dbReference type="Gene3D" id="3.40.630.30">
    <property type="match status" value="1"/>
</dbReference>
<keyword evidence="1" id="KW-0472">Membrane</keyword>
<evidence type="ECO:0000256" key="1">
    <source>
        <dbReference type="SAM" id="Phobius"/>
    </source>
</evidence>
<protein>
    <recommendedName>
        <fullName evidence="2">N-acetyltransferase domain-containing protein</fullName>
    </recommendedName>
</protein>
<dbReference type="InterPro" id="IPR000182">
    <property type="entry name" value="GNAT_dom"/>
</dbReference>
<comment type="caution">
    <text evidence="3">The sequence shown here is derived from an EMBL/GenBank/DDBJ whole genome shotgun (WGS) entry which is preliminary data.</text>
</comment>
<dbReference type="Proteomes" id="UP001341840">
    <property type="component" value="Unassembled WGS sequence"/>
</dbReference>
<dbReference type="CDD" id="cd04301">
    <property type="entry name" value="NAT_SF"/>
    <property type="match status" value="1"/>
</dbReference>
<dbReference type="Pfam" id="PF00583">
    <property type="entry name" value="Acetyltransf_1"/>
    <property type="match status" value="1"/>
</dbReference>
<gene>
    <name evidence="3" type="ORF">PIB30_007233</name>
</gene>
<dbReference type="InterPro" id="IPR016181">
    <property type="entry name" value="Acyl_CoA_acyltransferase"/>
</dbReference>
<accession>A0ABU6V6N2</accession>
<dbReference type="PROSITE" id="PS51186">
    <property type="entry name" value="GNAT"/>
    <property type="match status" value="1"/>
</dbReference>
<feature type="domain" description="N-acetyltransferase" evidence="2">
    <location>
        <begin position="139"/>
        <end position="307"/>
    </location>
</feature>
<keyword evidence="1" id="KW-0812">Transmembrane</keyword>
<feature type="transmembrane region" description="Helical" evidence="1">
    <location>
        <begin position="20"/>
        <end position="41"/>
    </location>
</feature>
<organism evidence="3 4">
    <name type="scientific">Stylosanthes scabra</name>
    <dbReference type="NCBI Taxonomy" id="79078"/>
    <lineage>
        <taxon>Eukaryota</taxon>
        <taxon>Viridiplantae</taxon>
        <taxon>Streptophyta</taxon>
        <taxon>Embryophyta</taxon>
        <taxon>Tracheophyta</taxon>
        <taxon>Spermatophyta</taxon>
        <taxon>Magnoliopsida</taxon>
        <taxon>eudicotyledons</taxon>
        <taxon>Gunneridae</taxon>
        <taxon>Pentapetalae</taxon>
        <taxon>rosids</taxon>
        <taxon>fabids</taxon>
        <taxon>Fabales</taxon>
        <taxon>Fabaceae</taxon>
        <taxon>Papilionoideae</taxon>
        <taxon>50 kb inversion clade</taxon>
        <taxon>dalbergioids sensu lato</taxon>
        <taxon>Dalbergieae</taxon>
        <taxon>Pterocarpus clade</taxon>
        <taxon>Stylosanthes</taxon>
    </lineage>
</organism>
<reference evidence="3 4" key="1">
    <citation type="journal article" date="2023" name="Plants (Basel)">
        <title>Bridging the Gap: Combining Genomics and Transcriptomics Approaches to Understand Stylosanthes scabra, an Orphan Legume from the Brazilian Caatinga.</title>
        <authorList>
            <person name="Ferreira-Neto J.R.C."/>
            <person name="da Silva M.D."/>
            <person name="Binneck E."/>
            <person name="de Melo N.F."/>
            <person name="da Silva R.H."/>
            <person name="de Melo A.L.T.M."/>
            <person name="Pandolfi V."/>
            <person name="Bustamante F.O."/>
            <person name="Brasileiro-Vidal A.C."/>
            <person name="Benko-Iseppon A.M."/>
        </authorList>
    </citation>
    <scope>NUCLEOTIDE SEQUENCE [LARGE SCALE GENOMIC DNA]</scope>
    <source>
        <tissue evidence="3">Leaves</tissue>
    </source>
</reference>
<evidence type="ECO:0000313" key="3">
    <source>
        <dbReference type="EMBL" id="MED6167918.1"/>
    </source>
</evidence>
<dbReference type="PANTHER" id="PTHR42919:SF20">
    <property type="entry name" value="GCN5-RELATED N-ACETYLTRANSFERASE 10, CHLOROPLASTIC"/>
    <property type="match status" value="1"/>
</dbReference>
<dbReference type="InterPro" id="IPR051556">
    <property type="entry name" value="N-term/lysine_N-AcTrnsfr"/>
</dbReference>